<sequence>MLRACPCRSNGTTTSAENRPRWAKDRDLSEPKTDERGTAAPTWLDGETKVLEAPHDHGTELRLWLRLLTCSTLVETEIRRRLREEFDSTLPRFDLMAQLERARNGMVLGELSKRMMVSPGNITALVERLVESGHISRTTSPADRRVQIIALTPFGRAAFKKMADAHAEWISELFGKVTAKDELALLDQLGELKHSIVAALGKNG</sequence>
<evidence type="ECO:0000256" key="1">
    <source>
        <dbReference type="SAM" id="MobiDB-lite"/>
    </source>
</evidence>
<dbReference type="InterPro" id="IPR039422">
    <property type="entry name" value="MarR/SlyA-like"/>
</dbReference>
<dbReference type="SMART" id="SM00347">
    <property type="entry name" value="HTH_MARR"/>
    <property type="match status" value="1"/>
</dbReference>
<feature type="domain" description="HTH marR-type" evidence="2">
    <location>
        <begin position="60"/>
        <end position="194"/>
    </location>
</feature>
<gene>
    <name evidence="3" type="ORF">E6C48_03595</name>
</gene>
<dbReference type="Gene3D" id="1.10.10.10">
    <property type="entry name" value="Winged helix-like DNA-binding domain superfamily/Winged helix DNA-binding domain"/>
    <property type="match status" value="1"/>
</dbReference>
<organism evidence="3 4">
    <name type="scientific">Ollibium composti</name>
    <dbReference type="NCBI Taxonomy" id="2675109"/>
    <lineage>
        <taxon>Bacteria</taxon>
        <taxon>Pseudomonadati</taxon>
        <taxon>Pseudomonadota</taxon>
        <taxon>Alphaproteobacteria</taxon>
        <taxon>Hyphomicrobiales</taxon>
        <taxon>Phyllobacteriaceae</taxon>
        <taxon>Ollibium</taxon>
    </lineage>
</organism>
<feature type="region of interest" description="Disordered" evidence="1">
    <location>
        <begin position="1"/>
        <end position="41"/>
    </location>
</feature>
<comment type="caution">
    <text evidence="3">The sequence shown here is derived from an EMBL/GenBank/DDBJ whole genome shotgun (WGS) entry which is preliminary data.</text>
</comment>
<dbReference type="PANTHER" id="PTHR33164:SF57">
    <property type="entry name" value="MARR-FAMILY TRANSCRIPTIONAL REGULATOR"/>
    <property type="match status" value="1"/>
</dbReference>
<name>A0ABY2QBI1_9HYPH</name>
<evidence type="ECO:0000259" key="2">
    <source>
        <dbReference type="PROSITE" id="PS50995"/>
    </source>
</evidence>
<reference evidence="3 4" key="1">
    <citation type="submission" date="2019-04" db="EMBL/GenBank/DDBJ databases">
        <title>Mesorhizobium composti sp. nov., isolated from compost.</title>
        <authorList>
            <person name="Lin S.-Y."/>
            <person name="Hameed A."/>
            <person name="Hsieh Y.-T."/>
            <person name="Young C.-C."/>
        </authorList>
    </citation>
    <scope>NUCLEOTIDE SEQUENCE [LARGE SCALE GENOMIC DNA]</scope>
    <source>
        <strain evidence="3 4">CC-YTH430</strain>
    </source>
</reference>
<dbReference type="SUPFAM" id="SSF46785">
    <property type="entry name" value="Winged helix' DNA-binding domain"/>
    <property type="match status" value="1"/>
</dbReference>
<evidence type="ECO:0000313" key="4">
    <source>
        <dbReference type="Proteomes" id="UP000306441"/>
    </source>
</evidence>
<dbReference type="Pfam" id="PF01047">
    <property type="entry name" value="MarR"/>
    <property type="match status" value="1"/>
</dbReference>
<dbReference type="EMBL" id="SSNY01000002">
    <property type="protein sequence ID" value="THF59167.1"/>
    <property type="molecule type" value="Genomic_DNA"/>
</dbReference>
<dbReference type="PROSITE" id="PS50995">
    <property type="entry name" value="HTH_MARR_2"/>
    <property type="match status" value="1"/>
</dbReference>
<dbReference type="InterPro" id="IPR036390">
    <property type="entry name" value="WH_DNA-bd_sf"/>
</dbReference>
<dbReference type="InterPro" id="IPR036388">
    <property type="entry name" value="WH-like_DNA-bd_sf"/>
</dbReference>
<accession>A0ABY2QBI1</accession>
<protein>
    <submittedName>
        <fullName evidence="3">MarR family transcriptional regulator</fullName>
    </submittedName>
</protein>
<evidence type="ECO:0000313" key="3">
    <source>
        <dbReference type="EMBL" id="THF59167.1"/>
    </source>
</evidence>
<dbReference type="PANTHER" id="PTHR33164">
    <property type="entry name" value="TRANSCRIPTIONAL REGULATOR, MARR FAMILY"/>
    <property type="match status" value="1"/>
</dbReference>
<feature type="compositionally biased region" description="Basic and acidic residues" evidence="1">
    <location>
        <begin position="18"/>
        <end position="37"/>
    </location>
</feature>
<dbReference type="Proteomes" id="UP000306441">
    <property type="component" value="Unassembled WGS sequence"/>
</dbReference>
<proteinExistence type="predicted"/>
<keyword evidence="4" id="KW-1185">Reference proteome</keyword>
<dbReference type="InterPro" id="IPR000835">
    <property type="entry name" value="HTH_MarR-typ"/>
</dbReference>